<dbReference type="AlphaFoldDB" id="A0A4Y2EZU7"/>
<evidence type="ECO:0000313" key="1">
    <source>
        <dbReference type="EMBL" id="GBM34753.1"/>
    </source>
</evidence>
<protein>
    <submittedName>
        <fullName evidence="1">Uncharacterized protein</fullName>
    </submittedName>
</protein>
<proteinExistence type="predicted"/>
<comment type="caution">
    <text evidence="1">The sequence shown here is derived from an EMBL/GenBank/DDBJ whole genome shotgun (WGS) entry which is preliminary data.</text>
</comment>
<reference evidence="1 2" key="1">
    <citation type="journal article" date="2019" name="Sci. Rep.">
        <title>Orb-weaving spider Araneus ventricosus genome elucidates the spidroin gene catalogue.</title>
        <authorList>
            <person name="Kono N."/>
            <person name="Nakamura H."/>
            <person name="Ohtoshi R."/>
            <person name="Moran D.A.P."/>
            <person name="Shinohara A."/>
            <person name="Yoshida Y."/>
            <person name="Fujiwara M."/>
            <person name="Mori M."/>
            <person name="Tomita M."/>
            <person name="Arakawa K."/>
        </authorList>
    </citation>
    <scope>NUCLEOTIDE SEQUENCE [LARGE SCALE GENOMIC DNA]</scope>
</reference>
<gene>
    <name evidence="1" type="ORF">AVEN_208909_1</name>
</gene>
<dbReference type="OrthoDB" id="5949854at2759"/>
<evidence type="ECO:0000313" key="2">
    <source>
        <dbReference type="Proteomes" id="UP000499080"/>
    </source>
</evidence>
<organism evidence="1 2">
    <name type="scientific">Araneus ventricosus</name>
    <name type="common">Orbweaver spider</name>
    <name type="synonym">Epeira ventricosa</name>
    <dbReference type="NCBI Taxonomy" id="182803"/>
    <lineage>
        <taxon>Eukaryota</taxon>
        <taxon>Metazoa</taxon>
        <taxon>Ecdysozoa</taxon>
        <taxon>Arthropoda</taxon>
        <taxon>Chelicerata</taxon>
        <taxon>Arachnida</taxon>
        <taxon>Araneae</taxon>
        <taxon>Araneomorphae</taxon>
        <taxon>Entelegynae</taxon>
        <taxon>Araneoidea</taxon>
        <taxon>Araneidae</taxon>
        <taxon>Araneus</taxon>
    </lineage>
</organism>
<sequence>MYHDTTSGYYGKENYKQCNCSTAVNTCKISLRSLITLNLLMLTSKQQERFIFALYSNTKKEESSLNKMRYDCFNQLNMSSEFCYFSLQVSSNHRSCTSTLPLRFPPSANIARRVFEPIELGLEVSE</sequence>
<accession>A0A4Y2EZU7</accession>
<name>A0A4Y2EZU7_ARAVE</name>
<keyword evidence="2" id="KW-1185">Reference proteome</keyword>
<dbReference type="EMBL" id="BGPR01000768">
    <property type="protein sequence ID" value="GBM34753.1"/>
    <property type="molecule type" value="Genomic_DNA"/>
</dbReference>
<dbReference type="Proteomes" id="UP000499080">
    <property type="component" value="Unassembled WGS sequence"/>
</dbReference>